<dbReference type="GO" id="GO:0005524">
    <property type="term" value="F:ATP binding"/>
    <property type="evidence" value="ECO:0007669"/>
    <property type="project" value="UniProtKB-KW"/>
</dbReference>
<keyword evidence="8" id="KW-0547">Nucleotide-binding</keyword>
<evidence type="ECO:0000256" key="9">
    <source>
        <dbReference type="ARBA" id="ARBA00022777"/>
    </source>
</evidence>
<dbReference type="EC" id="2.7.13.3" evidence="3"/>
<comment type="caution">
    <text evidence="18">The sequence shown here is derived from an EMBL/GenBank/DDBJ whole genome shotgun (WGS) entry which is preliminary data.</text>
</comment>
<feature type="coiled-coil region" evidence="14">
    <location>
        <begin position="253"/>
        <end position="291"/>
    </location>
</feature>
<protein>
    <recommendedName>
        <fullName evidence="3">histidine kinase</fullName>
        <ecNumber evidence="3">2.7.13.3</ecNumber>
    </recommendedName>
</protein>
<dbReference type="CDD" id="cd06225">
    <property type="entry name" value="HAMP"/>
    <property type="match status" value="1"/>
</dbReference>
<organism evidence="18 19">
    <name type="scientific">Clostridium colicanis DSM 13634</name>
    <dbReference type="NCBI Taxonomy" id="1121305"/>
    <lineage>
        <taxon>Bacteria</taxon>
        <taxon>Bacillati</taxon>
        <taxon>Bacillota</taxon>
        <taxon>Clostridia</taxon>
        <taxon>Eubacteriales</taxon>
        <taxon>Clostridiaceae</taxon>
        <taxon>Clostridium</taxon>
    </lineage>
</organism>
<proteinExistence type="predicted"/>
<keyword evidence="19" id="KW-1185">Reference proteome</keyword>
<dbReference type="InterPro" id="IPR003661">
    <property type="entry name" value="HisK_dim/P_dom"/>
</dbReference>
<dbReference type="AlphaFoldDB" id="A0A151AL11"/>
<dbReference type="Proteomes" id="UP000075374">
    <property type="component" value="Unassembled WGS sequence"/>
</dbReference>
<evidence type="ECO:0000256" key="14">
    <source>
        <dbReference type="SAM" id="Coils"/>
    </source>
</evidence>
<dbReference type="PANTHER" id="PTHR45528">
    <property type="entry name" value="SENSOR HISTIDINE KINASE CPXA"/>
    <property type="match status" value="1"/>
</dbReference>
<dbReference type="InterPro" id="IPR036097">
    <property type="entry name" value="HisK_dim/P_sf"/>
</dbReference>
<dbReference type="STRING" id="1121305.CLCOL_20700"/>
<dbReference type="Pfam" id="PF02518">
    <property type="entry name" value="HATPase_c"/>
    <property type="match status" value="1"/>
</dbReference>
<feature type="domain" description="HAMP" evidence="17">
    <location>
        <begin position="139"/>
        <end position="185"/>
    </location>
</feature>
<evidence type="ECO:0000256" key="6">
    <source>
        <dbReference type="ARBA" id="ARBA00022679"/>
    </source>
</evidence>
<dbReference type="InterPro" id="IPR050398">
    <property type="entry name" value="HssS/ArlS-like"/>
</dbReference>
<sequence>MKRYFNNPEIKKSSAVLIFIMFIFLLYNYVAVKSYNERLKEDYIEIFSKVTAKIVEKDPKLEKEIVPLLTREVSAAEEKAGREILREYGLSEKLDTSLVPYIKSSFKKIKLNLLGGGIILTVLLFILNYLQHGYYYEKMRSFSSAAKRIVEGDYNLKLSEEREGDLSKLSIAFNSMGEVIRGNIFALKKEKSFLVDLLSDISHQLKTPLSTMILYNEILLNKKLTKEQQVTFLRNNENQLNRMSWLILNLLKMAKIDANAIELEIENQSLNETIEETLEALQSRASESKVNVNFYQKGEVYLKHDSLWMQEALINIVKNGIEHAGEDGKVEINIEDNPIYTRIFISNTGETIPEEDLPYIFKRFYKGKKSQKSDSVGIGLSLAKSIIERHGGYIEVSSNATEGTVFKITFLKY</sequence>
<comment type="catalytic activity">
    <reaction evidence="1">
        <text>ATP + protein L-histidine = ADP + protein N-phospho-L-histidine.</text>
        <dbReference type="EC" id="2.7.13.3"/>
    </reaction>
</comment>
<evidence type="ECO:0000256" key="5">
    <source>
        <dbReference type="ARBA" id="ARBA00022553"/>
    </source>
</evidence>
<dbReference type="GO" id="GO:0000155">
    <property type="term" value="F:phosphorelay sensor kinase activity"/>
    <property type="evidence" value="ECO:0007669"/>
    <property type="project" value="InterPro"/>
</dbReference>
<evidence type="ECO:0000256" key="8">
    <source>
        <dbReference type="ARBA" id="ARBA00022741"/>
    </source>
</evidence>
<evidence type="ECO:0000313" key="18">
    <source>
        <dbReference type="EMBL" id="KYH28344.1"/>
    </source>
</evidence>
<dbReference type="InterPro" id="IPR003594">
    <property type="entry name" value="HATPase_dom"/>
</dbReference>
<evidence type="ECO:0000256" key="10">
    <source>
        <dbReference type="ARBA" id="ARBA00022840"/>
    </source>
</evidence>
<evidence type="ECO:0000259" key="17">
    <source>
        <dbReference type="PROSITE" id="PS50885"/>
    </source>
</evidence>
<keyword evidence="11 15" id="KW-1133">Transmembrane helix</keyword>
<evidence type="ECO:0000256" key="15">
    <source>
        <dbReference type="SAM" id="Phobius"/>
    </source>
</evidence>
<dbReference type="EMBL" id="LTBB01000011">
    <property type="protein sequence ID" value="KYH28344.1"/>
    <property type="molecule type" value="Genomic_DNA"/>
</dbReference>
<dbReference type="GO" id="GO:0005886">
    <property type="term" value="C:plasma membrane"/>
    <property type="evidence" value="ECO:0007669"/>
    <property type="project" value="UniProtKB-SubCell"/>
</dbReference>
<dbReference type="PROSITE" id="PS50885">
    <property type="entry name" value="HAMP"/>
    <property type="match status" value="1"/>
</dbReference>
<evidence type="ECO:0000256" key="4">
    <source>
        <dbReference type="ARBA" id="ARBA00022475"/>
    </source>
</evidence>
<dbReference type="PATRIC" id="fig|1121305.3.peg.2076"/>
<reference evidence="18 19" key="1">
    <citation type="submission" date="2016-02" db="EMBL/GenBank/DDBJ databases">
        <title>Genome sequence of Clostridium colicanis DSM 13634.</title>
        <authorList>
            <person name="Poehlein A."/>
            <person name="Daniel R."/>
        </authorList>
    </citation>
    <scope>NUCLEOTIDE SEQUENCE [LARGE SCALE GENOMIC DNA]</scope>
    <source>
        <strain evidence="18 19">DSM 13634</strain>
    </source>
</reference>
<dbReference type="CDD" id="cd00082">
    <property type="entry name" value="HisKA"/>
    <property type="match status" value="1"/>
</dbReference>
<dbReference type="PANTHER" id="PTHR45528:SF1">
    <property type="entry name" value="SENSOR HISTIDINE KINASE CPXA"/>
    <property type="match status" value="1"/>
</dbReference>
<feature type="transmembrane region" description="Helical" evidence="15">
    <location>
        <begin position="111"/>
        <end position="130"/>
    </location>
</feature>
<evidence type="ECO:0000256" key="11">
    <source>
        <dbReference type="ARBA" id="ARBA00022989"/>
    </source>
</evidence>
<dbReference type="Gene3D" id="3.30.565.10">
    <property type="entry name" value="Histidine kinase-like ATPase, C-terminal domain"/>
    <property type="match status" value="1"/>
</dbReference>
<evidence type="ECO:0000256" key="7">
    <source>
        <dbReference type="ARBA" id="ARBA00022692"/>
    </source>
</evidence>
<dbReference type="PROSITE" id="PS50109">
    <property type="entry name" value="HIS_KIN"/>
    <property type="match status" value="1"/>
</dbReference>
<feature type="domain" description="Histidine kinase" evidence="16">
    <location>
        <begin position="200"/>
        <end position="413"/>
    </location>
</feature>
<evidence type="ECO:0000256" key="12">
    <source>
        <dbReference type="ARBA" id="ARBA00023012"/>
    </source>
</evidence>
<keyword evidence="6 18" id="KW-0808">Transferase</keyword>
<dbReference type="InterPro" id="IPR004358">
    <property type="entry name" value="Sig_transdc_His_kin-like_C"/>
</dbReference>
<keyword evidence="14" id="KW-0175">Coiled coil</keyword>
<keyword evidence="7 15" id="KW-0812">Transmembrane</keyword>
<dbReference type="Pfam" id="PF00512">
    <property type="entry name" value="HisKA"/>
    <property type="match status" value="1"/>
</dbReference>
<keyword evidence="9" id="KW-0418">Kinase</keyword>
<dbReference type="SMART" id="SM00388">
    <property type="entry name" value="HisKA"/>
    <property type="match status" value="1"/>
</dbReference>
<evidence type="ECO:0000256" key="1">
    <source>
        <dbReference type="ARBA" id="ARBA00000085"/>
    </source>
</evidence>
<dbReference type="SMART" id="SM00387">
    <property type="entry name" value="HATPase_c"/>
    <property type="match status" value="1"/>
</dbReference>
<dbReference type="RefSeq" id="WP_061858886.1">
    <property type="nucleotide sequence ID" value="NZ_LTBB01000011.1"/>
</dbReference>
<dbReference type="Gene3D" id="6.10.340.10">
    <property type="match status" value="1"/>
</dbReference>
<comment type="subcellular location">
    <subcellularLocation>
        <location evidence="2">Cell membrane</location>
        <topology evidence="2">Multi-pass membrane protein</topology>
    </subcellularLocation>
</comment>
<evidence type="ECO:0000256" key="13">
    <source>
        <dbReference type="ARBA" id="ARBA00023136"/>
    </source>
</evidence>
<keyword evidence="12" id="KW-0902">Two-component regulatory system</keyword>
<keyword evidence="4" id="KW-1003">Cell membrane</keyword>
<dbReference type="SUPFAM" id="SSF55874">
    <property type="entry name" value="ATPase domain of HSP90 chaperone/DNA topoisomerase II/histidine kinase"/>
    <property type="match status" value="1"/>
</dbReference>
<dbReference type="InterPro" id="IPR005467">
    <property type="entry name" value="His_kinase_dom"/>
</dbReference>
<evidence type="ECO:0000256" key="2">
    <source>
        <dbReference type="ARBA" id="ARBA00004651"/>
    </source>
</evidence>
<dbReference type="PRINTS" id="PR00344">
    <property type="entry name" value="BCTRLSENSOR"/>
</dbReference>
<name>A0A151AL11_9CLOT</name>
<dbReference type="CDD" id="cd00075">
    <property type="entry name" value="HATPase"/>
    <property type="match status" value="1"/>
</dbReference>
<keyword evidence="10" id="KW-0067">ATP-binding</keyword>
<dbReference type="SUPFAM" id="SSF47384">
    <property type="entry name" value="Homodimeric domain of signal transducing histidine kinase"/>
    <property type="match status" value="1"/>
</dbReference>
<dbReference type="InterPro" id="IPR003660">
    <property type="entry name" value="HAMP_dom"/>
</dbReference>
<keyword evidence="13 15" id="KW-0472">Membrane</keyword>
<feature type="transmembrane region" description="Helical" evidence="15">
    <location>
        <begin position="12"/>
        <end position="30"/>
    </location>
</feature>
<keyword evidence="5" id="KW-0597">Phosphoprotein</keyword>
<evidence type="ECO:0000259" key="16">
    <source>
        <dbReference type="PROSITE" id="PS50109"/>
    </source>
</evidence>
<evidence type="ECO:0000256" key="3">
    <source>
        <dbReference type="ARBA" id="ARBA00012438"/>
    </source>
</evidence>
<accession>A0A151AL11</accession>
<gene>
    <name evidence="18" type="primary">czcS</name>
    <name evidence="18" type="ORF">CLCOL_20700</name>
</gene>
<dbReference type="InterPro" id="IPR036890">
    <property type="entry name" value="HATPase_C_sf"/>
</dbReference>
<evidence type="ECO:0000313" key="19">
    <source>
        <dbReference type="Proteomes" id="UP000075374"/>
    </source>
</evidence>
<dbReference type="Gene3D" id="1.10.287.130">
    <property type="match status" value="1"/>
</dbReference>